<proteinExistence type="predicted"/>
<evidence type="ECO:0000313" key="4">
    <source>
        <dbReference type="Proteomes" id="UP000509327"/>
    </source>
</evidence>
<sequence>MEELIMRKERLASLMKDREMVMQHITNEFPEVFEYMQFCRDKIRNVIIILGSARGGTSAFKGVLGNFPNVSCLSGEHRHLFTLLGYNFPDHGGSYEEKKDQLLGDEEIRYILNNMYFESYVNQNESLSDRELELYGWDWASKLPIQWPDVSFSPDKIVSIVKTFYKENELLYNNQNELFFYKLIKCFEENFKGVDSAFYDAPLIKLQNKDFQLQALKENFYQNRLIVEIPPFLLLKPRKLSHDYNHTNTLVVKASSDCYRIHQIDSLFEGFNKFYVHLKRNPLSSVNGLLDGWKHHTFGQHDLNYLEKKYKVTPSPEIKREFSWKFDLFEDWQLKISKPLKEVAVSQWCHSHEKILQFKKEIKNNWTDLYFEDFQGSIEQRMEMFKKVSLKIEGMEAQLPLDAIKNPAVINATSTPSAQRWKTRNESIIDILQNKQVIELCDELGYRVKDYQSWL</sequence>
<dbReference type="InterPro" id="IPR027417">
    <property type="entry name" value="P-loop_NTPase"/>
</dbReference>
<organism evidence="1 3">
    <name type="scientific">Paenibacillus barcinonensis</name>
    <dbReference type="NCBI Taxonomy" id="198119"/>
    <lineage>
        <taxon>Bacteria</taxon>
        <taxon>Bacillati</taxon>
        <taxon>Bacillota</taxon>
        <taxon>Bacilli</taxon>
        <taxon>Bacillales</taxon>
        <taxon>Paenibacillaceae</taxon>
        <taxon>Paenibacillus</taxon>
    </lineage>
</organism>
<keyword evidence="4" id="KW-1185">Reference proteome</keyword>
<dbReference type="OrthoDB" id="1441538at2"/>
<dbReference type="Proteomes" id="UP000509327">
    <property type="component" value="Chromosome"/>
</dbReference>
<accession>A0A2V4VLX1</accession>
<dbReference type="EMBL" id="CP054614">
    <property type="protein sequence ID" value="QKS58188.1"/>
    <property type="molecule type" value="Genomic_DNA"/>
</dbReference>
<evidence type="ECO:0008006" key="5">
    <source>
        <dbReference type="Google" id="ProtNLM"/>
    </source>
</evidence>
<gene>
    <name evidence="1" type="ORF">DFQ00_11422</name>
    <name evidence="2" type="ORF">HUB98_19355</name>
</gene>
<evidence type="ECO:0000313" key="1">
    <source>
        <dbReference type="EMBL" id="PYE47282.1"/>
    </source>
</evidence>
<reference evidence="1 3" key="1">
    <citation type="submission" date="2018-06" db="EMBL/GenBank/DDBJ databases">
        <title>Genomic Encyclopedia of Type Strains, Phase III (KMG-III): the genomes of soil and plant-associated and newly described type strains.</title>
        <authorList>
            <person name="Whitman W."/>
        </authorList>
    </citation>
    <scope>NUCLEOTIDE SEQUENCE [LARGE SCALE GENOMIC DNA]</scope>
    <source>
        <strain evidence="1 3">CECT 7022</strain>
    </source>
</reference>
<dbReference type="Proteomes" id="UP000247790">
    <property type="component" value="Unassembled WGS sequence"/>
</dbReference>
<protein>
    <recommendedName>
        <fullName evidence="5">Sulfotransferase family protein</fullName>
    </recommendedName>
</protein>
<evidence type="ECO:0000313" key="2">
    <source>
        <dbReference type="EMBL" id="QKS58188.1"/>
    </source>
</evidence>
<dbReference type="EMBL" id="QJSW01000014">
    <property type="protein sequence ID" value="PYE47282.1"/>
    <property type="molecule type" value="Genomic_DNA"/>
</dbReference>
<dbReference type="Gene3D" id="3.40.50.300">
    <property type="entry name" value="P-loop containing nucleotide triphosphate hydrolases"/>
    <property type="match status" value="1"/>
</dbReference>
<evidence type="ECO:0000313" key="3">
    <source>
        <dbReference type="Proteomes" id="UP000247790"/>
    </source>
</evidence>
<dbReference type="SUPFAM" id="SSF52540">
    <property type="entry name" value="P-loop containing nucleoside triphosphate hydrolases"/>
    <property type="match status" value="1"/>
</dbReference>
<reference evidence="2 4" key="2">
    <citation type="submission" date="2020-06" db="EMBL/GenBank/DDBJ databases">
        <title>Complete genome of Paenibacillus barcinonensis KACC11450.</title>
        <authorList>
            <person name="Kim M."/>
            <person name="Park Y.-J."/>
            <person name="Shin J.-H."/>
        </authorList>
    </citation>
    <scope>NUCLEOTIDE SEQUENCE [LARGE SCALE GENOMIC DNA]</scope>
    <source>
        <strain evidence="2 4">KACC11450</strain>
    </source>
</reference>
<dbReference type="AlphaFoldDB" id="A0A2V4VLX1"/>
<dbReference type="RefSeq" id="WP_110898106.1">
    <property type="nucleotide sequence ID" value="NZ_CP054614.1"/>
</dbReference>
<name>A0A2V4VLX1_PAEBA</name>